<evidence type="ECO:0000256" key="3">
    <source>
        <dbReference type="ARBA" id="ARBA00022606"/>
    </source>
</evidence>
<dbReference type="GO" id="GO:0007165">
    <property type="term" value="P:signal transduction"/>
    <property type="evidence" value="ECO:0007669"/>
    <property type="project" value="UniProtKB-KW"/>
</dbReference>
<evidence type="ECO:0008006" key="13">
    <source>
        <dbReference type="Google" id="ProtNLM"/>
    </source>
</evidence>
<evidence type="ECO:0000313" key="11">
    <source>
        <dbReference type="EnsemblMetazoa" id="XP_012060331.1"/>
    </source>
</evidence>
<keyword evidence="2" id="KW-1003">Cell membrane</keyword>
<keyword evidence="3" id="KW-0716">Sensory transduction</keyword>
<dbReference type="GO" id="GO:0005549">
    <property type="term" value="F:odorant binding"/>
    <property type="evidence" value="ECO:0007669"/>
    <property type="project" value="InterPro"/>
</dbReference>
<proteinExistence type="predicted"/>
<dbReference type="PANTHER" id="PTHR21137">
    <property type="entry name" value="ODORANT RECEPTOR"/>
    <property type="match status" value="1"/>
</dbReference>
<evidence type="ECO:0000256" key="10">
    <source>
        <dbReference type="SAM" id="Phobius"/>
    </source>
</evidence>
<evidence type="ECO:0000256" key="1">
    <source>
        <dbReference type="ARBA" id="ARBA00004651"/>
    </source>
</evidence>
<evidence type="ECO:0000256" key="4">
    <source>
        <dbReference type="ARBA" id="ARBA00022692"/>
    </source>
</evidence>
<evidence type="ECO:0000256" key="9">
    <source>
        <dbReference type="ARBA" id="ARBA00023224"/>
    </source>
</evidence>
<dbReference type="InParanoid" id="A0A158NS23"/>
<evidence type="ECO:0000256" key="2">
    <source>
        <dbReference type="ARBA" id="ARBA00022475"/>
    </source>
</evidence>
<reference evidence="12" key="1">
    <citation type="journal article" date="2011" name="PLoS Genet.">
        <title>The genome sequence of the leaf-cutter ant Atta cephalotes reveals insights into its obligate symbiotic lifestyle.</title>
        <authorList>
            <person name="Suen G."/>
            <person name="Teiling C."/>
            <person name="Li L."/>
            <person name="Holt C."/>
            <person name="Abouheif E."/>
            <person name="Bornberg-Bauer E."/>
            <person name="Bouffard P."/>
            <person name="Caldera E.J."/>
            <person name="Cash E."/>
            <person name="Cavanaugh A."/>
            <person name="Denas O."/>
            <person name="Elhaik E."/>
            <person name="Fave M.J."/>
            <person name="Gadau J."/>
            <person name="Gibson J.D."/>
            <person name="Graur D."/>
            <person name="Grubbs K.J."/>
            <person name="Hagen D.E."/>
            <person name="Harkins T.T."/>
            <person name="Helmkampf M."/>
            <person name="Hu H."/>
            <person name="Johnson B.R."/>
            <person name="Kim J."/>
            <person name="Marsh S.E."/>
            <person name="Moeller J.A."/>
            <person name="Munoz-Torres M.C."/>
            <person name="Murphy M.C."/>
            <person name="Naughton M.C."/>
            <person name="Nigam S."/>
            <person name="Overson R."/>
            <person name="Rajakumar R."/>
            <person name="Reese J.T."/>
            <person name="Scott J.J."/>
            <person name="Smith C.R."/>
            <person name="Tao S."/>
            <person name="Tsutsui N.D."/>
            <person name="Viljakainen L."/>
            <person name="Wissler L."/>
            <person name="Yandell M.D."/>
            <person name="Zimmer F."/>
            <person name="Taylor J."/>
            <person name="Slater S.C."/>
            <person name="Clifton S.W."/>
            <person name="Warren W.C."/>
            <person name="Elsik C.G."/>
            <person name="Smith C.D."/>
            <person name="Weinstock G.M."/>
            <person name="Gerardo N.M."/>
            <person name="Currie C.R."/>
        </authorList>
    </citation>
    <scope>NUCLEOTIDE SEQUENCE [LARGE SCALE GENOMIC DNA]</scope>
</reference>
<dbReference type="InterPro" id="IPR004117">
    <property type="entry name" value="7tm6_olfct_rcpt"/>
</dbReference>
<comment type="subcellular location">
    <subcellularLocation>
        <location evidence="1">Cell membrane</location>
        <topology evidence="1">Multi-pass membrane protein</topology>
    </subcellularLocation>
</comment>
<reference evidence="11" key="2">
    <citation type="submission" date="2016-04" db="UniProtKB">
        <authorList>
            <consortium name="EnsemblMetazoa"/>
        </authorList>
    </citation>
    <scope>IDENTIFICATION</scope>
</reference>
<evidence type="ECO:0000256" key="7">
    <source>
        <dbReference type="ARBA" id="ARBA00023136"/>
    </source>
</evidence>
<dbReference type="Pfam" id="PF02949">
    <property type="entry name" value="7tm_6"/>
    <property type="match status" value="1"/>
</dbReference>
<protein>
    <recommendedName>
        <fullName evidence="13">Odorant receptor</fullName>
    </recommendedName>
</protein>
<keyword evidence="8" id="KW-0675">Receptor</keyword>
<keyword evidence="5" id="KW-0552">Olfaction</keyword>
<keyword evidence="12" id="KW-1185">Reference proteome</keyword>
<evidence type="ECO:0000256" key="8">
    <source>
        <dbReference type="ARBA" id="ARBA00023170"/>
    </source>
</evidence>
<keyword evidence="6 10" id="KW-1133">Transmembrane helix</keyword>
<dbReference type="GO" id="GO:0004984">
    <property type="term" value="F:olfactory receptor activity"/>
    <property type="evidence" value="ECO:0007669"/>
    <property type="project" value="InterPro"/>
</dbReference>
<feature type="transmembrane region" description="Helical" evidence="10">
    <location>
        <begin position="27"/>
        <end position="49"/>
    </location>
</feature>
<dbReference type="Proteomes" id="UP000005205">
    <property type="component" value="Unassembled WGS sequence"/>
</dbReference>
<keyword evidence="7 10" id="KW-0472">Membrane</keyword>
<keyword evidence="4 10" id="KW-0812">Transmembrane</keyword>
<feature type="transmembrane region" description="Helical" evidence="10">
    <location>
        <begin position="158"/>
        <end position="179"/>
    </location>
</feature>
<organism evidence="11 12">
    <name type="scientific">Atta cephalotes</name>
    <name type="common">Leafcutter ant</name>
    <dbReference type="NCBI Taxonomy" id="12957"/>
    <lineage>
        <taxon>Eukaryota</taxon>
        <taxon>Metazoa</taxon>
        <taxon>Ecdysozoa</taxon>
        <taxon>Arthropoda</taxon>
        <taxon>Hexapoda</taxon>
        <taxon>Insecta</taxon>
        <taxon>Pterygota</taxon>
        <taxon>Neoptera</taxon>
        <taxon>Endopterygota</taxon>
        <taxon>Hymenoptera</taxon>
        <taxon>Apocrita</taxon>
        <taxon>Aculeata</taxon>
        <taxon>Formicoidea</taxon>
        <taxon>Formicidae</taxon>
        <taxon>Myrmicinae</taxon>
        <taxon>Atta</taxon>
    </lineage>
</organism>
<dbReference type="OrthoDB" id="7634903at2759"/>
<sequence>MITKDWIKSKNDQEKCFMIQRAQSARIIIICAYCLMGIQCFFLVIPPIFGMSMRLTPNITDPGKPMLVQSYYVYDITKRPQYELTFLSQVIYIVIALMIYTGIDNFLSLLIFHISGQLDIIKSRLTCLDKYTNYRKVLKCCINKHLRLLRAIDVIEDVYNNILLSLFIYFAILFAFYAFRVISVSIKTFKN</sequence>
<evidence type="ECO:0000313" key="12">
    <source>
        <dbReference type="Proteomes" id="UP000005205"/>
    </source>
</evidence>
<dbReference type="PANTHER" id="PTHR21137:SF35">
    <property type="entry name" value="ODORANT RECEPTOR 19A-RELATED"/>
    <property type="match status" value="1"/>
</dbReference>
<dbReference type="GO" id="GO:0005886">
    <property type="term" value="C:plasma membrane"/>
    <property type="evidence" value="ECO:0007669"/>
    <property type="project" value="UniProtKB-SubCell"/>
</dbReference>
<evidence type="ECO:0000256" key="6">
    <source>
        <dbReference type="ARBA" id="ARBA00022989"/>
    </source>
</evidence>
<feature type="transmembrane region" description="Helical" evidence="10">
    <location>
        <begin position="90"/>
        <end position="114"/>
    </location>
</feature>
<name>A0A158NS23_ATTCE</name>
<dbReference type="KEGG" id="acep:105623549"/>
<evidence type="ECO:0000256" key="5">
    <source>
        <dbReference type="ARBA" id="ARBA00022725"/>
    </source>
</evidence>
<dbReference type="EnsemblMetazoa" id="XM_012204941.1">
    <property type="protein sequence ID" value="XP_012060331.1"/>
    <property type="gene ID" value="LOC105623549"/>
</dbReference>
<accession>A0A158NS23</accession>
<keyword evidence="9" id="KW-0807">Transducer</keyword>
<dbReference type="EMBL" id="ADTU01024410">
    <property type="status" value="NOT_ANNOTATED_CDS"/>
    <property type="molecule type" value="Genomic_DNA"/>
</dbReference>
<gene>
    <name evidence="11" type="primary">105623549</name>
</gene>
<dbReference type="AlphaFoldDB" id="A0A158NS23"/>